<dbReference type="AlphaFoldDB" id="A0A650EL14"/>
<evidence type="ECO:0000256" key="1">
    <source>
        <dbReference type="ARBA" id="ARBA00022898"/>
    </source>
</evidence>
<evidence type="ECO:0000256" key="4">
    <source>
        <dbReference type="RuleBase" id="RU004514"/>
    </source>
</evidence>
<proteinExistence type="inferred from homology"/>
<dbReference type="SUPFAM" id="SSF51419">
    <property type="entry name" value="PLP-binding barrel"/>
    <property type="match status" value="1"/>
</dbReference>
<dbReference type="PANTHER" id="PTHR10146">
    <property type="entry name" value="PROLINE SYNTHETASE CO-TRANSCRIBED BACTERIAL HOMOLOG PROTEIN"/>
    <property type="match status" value="1"/>
</dbReference>
<comment type="function">
    <text evidence="2">Pyridoxal 5'-phosphate (PLP)-binding protein, which is involved in PLP homeostasis.</text>
</comment>
<dbReference type="PANTHER" id="PTHR10146:SF14">
    <property type="entry name" value="PYRIDOXAL PHOSPHATE HOMEOSTASIS PROTEIN"/>
    <property type="match status" value="1"/>
</dbReference>
<dbReference type="InterPro" id="IPR011078">
    <property type="entry name" value="PyrdxlP_homeostasis"/>
</dbReference>
<dbReference type="InterPro" id="IPR029066">
    <property type="entry name" value="PLP-binding_barrel"/>
</dbReference>
<protein>
    <recommendedName>
        <fullName evidence="2">Pyridoxal phosphate homeostasis protein</fullName>
        <shortName evidence="2">PLP homeostasis protein</shortName>
    </recommendedName>
</protein>
<dbReference type="PIRSF" id="PIRSF004848">
    <property type="entry name" value="YBL036c_PLPDEIII"/>
    <property type="match status" value="1"/>
</dbReference>
<evidence type="ECO:0000313" key="6">
    <source>
        <dbReference type="EMBL" id="QGT49808.1"/>
    </source>
</evidence>
<comment type="similarity">
    <text evidence="2 4">Belongs to the pyridoxal phosphate-binding protein YggS/PROSC family.</text>
</comment>
<dbReference type="HAMAP" id="MF_02087">
    <property type="entry name" value="PLP_homeostasis"/>
    <property type="match status" value="1"/>
</dbReference>
<name>A0A650EL14_9BACT</name>
<sequence>MIETIKKNLLQIQEEIAPCKPRIIAVTKYFDKDAIIAAYNAGFRDFGESRVIEASEKINNLPDEIKNNSTFHLIGHLQTNKVKQAVNVFDYIHSVDSVKLAQSISQHANQIGKIQKILIQVNNANEEQKFGFSKEEVFKNFEQIKNLESLEIAGVMNMAPLGIEPNEIAKLFSEIVQIRNKLEKEFNCKLQEISMGMSQDYKIAAQQGSTMLRVGRKLFN</sequence>
<comment type="cofactor">
    <cofactor evidence="3">
        <name>pyridoxal 5'-phosphate</name>
        <dbReference type="ChEBI" id="CHEBI:597326"/>
    </cofactor>
</comment>
<feature type="domain" description="Alanine racemase N-terminal" evidence="5">
    <location>
        <begin position="3"/>
        <end position="218"/>
    </location>
</feature>
<evidence type="ECO:0000256" key="2">
    <source>
        <dbReference type="HAMAP-Rule" id="MF_02087"/>
    </source>
</evidence>
<reference evidence="6" key="1">
    <citation type="journal article" date="2020" name="J. ISSAAS">
        <title>Lactobacilli and other gastrointestinal microbiota of Peromyscus leucopus, reservoir host for agents of Lyme disease and other zoonoses in North America.</title>
        <authorList>
            <person name="Milovic A."/>
            <person name="Bassam K."/>
            <person name="Shao H."/>
            <person name="Chatzistamou I."/>
            <person name="Tufts D.M."/>
            <person name="Diuk-Wasser M."/>
            <person name="Barbour A.G."/>
        </authorList>
    </citation>
    <scope>NUCLEOTIDE SEQUENCE</scope>
    <source>
        <strain evidence="6">LL20</strain>
    </source>
</reference>
<feature type="modified residue" description="N6-(pyridoxal phosphate)lysine" evidence="2 3">
    <location>
        <position position="28"/>
    </location>
</feature>
<dbReference type="CDD" id="cd00635">
    <property type="entry name" value="PLPDE_III_YBL036c_like"/>
    <property type="match status" value="1"/>
</dbReference>
<accession>A0A650EL14</accession>
<dbReference type="EMBL" id="MN577570">
    <property type="protein sequence ID" value="QGT49808.1"/>
    <property type="molecule type" value="Genomic_DNA"/>
</dbReference>
<dbReference type="NCBIfam" id="TIGR00044">
    <property type="entry name" value="YggS family pyridoxal phosphate-dependent enzyme"/>
    <property type="match status" value="1"/>
</dbReference>
<evidence type="ECO:0000256" key="3">
    <source>
        <dbReference type="PIRSR" id="PIRSR004848-1"/>
    </source>
</evidence>
<evidence type="ECO:0000259" key="5">
    <source>
        <dbReference type="Pfam" id="PF01168"/>
    </source>
</evidence>
<dbReference type="InterPro" id="IPR001608">
    <property type="entry name" value="Ala_racemase_N"/>
</dbReference>
<organism evidence="6">
    <name type="scientific">uncultured Candidatus Melainabacteria bacterium</name>
    <dbReference type="NCBI Taxonomy" id="2682970"/>
    <lineage>
        <taxon>Bacteria</taxon>
        <taxon>Bacillati</taxon>
        <taxon>Candidatus Melainabacteria</taxon>
        <taxon>environmental samples</taxon>
    </lineage>
</organism>
<keyword evidence="1 2" id="KW-0663">Pyridoxal phosphate</keyword>
<dbReference type="Gene3D" id="3.20.20.10">
    <property type="entry name" value="Alanine racemase"/>
    <property type="match status" value="1"/>
</dbReference>
<dbReference type="Pfam" id="PF01168">
    <property type="entry name" value="Ala_racemase_N"/>
    <property type="match status" value="1"/>
</dbReference>
<dbReference type="GO" id="GO:0030170">
    <property type="term" value="F:pyridoxal phosphate binding"/>
    <property type="evidence" value="ECO:0007669"/>
    <property type="project" value="UniProtKB-UniRule"/>
</dbReference>
<gene>
    <name evidence="6" type="ORF">Melaina855_1950</name>
</gene>